<reference evidence="1" key="2">
    <citation type="submission" date="2025-08" db="UniProtKB">
        <authorList>
            <consortium name="RefSeq"/>
        </authorList>
    </citation>
    <scope>IDENTIFICATION</scope>
</reference>
<reference evidence="1" key="1">
    <citation type="submission" date="2025-02" db="EMBL/GenBank/DDBJ databases">
        <authorList>
            <consortium name="NCBI Genome Project"/>
        </authorList>
    </citation>
    <scope>NUCLEOTIDE SEQUENCE</scope>
</reference>
<sequence>MGRRRSEAEGSNTTSIEVKQLNCFTSRDVVIDPVKVVQVGQSQDKETDGPSEVGRPPTVAVQSVSEQNIHLLTLFPHSPGCGLHGISFWPLGVTQQGCWSPNMGTEGMTNLGSKSRLAIKVSVSHCDMIHEYAFNKSTLALMMKSSACSDEGSGIYRRLSELRGKGRDLITRPDTLGLTSTLTINDWWQREIKNELSKPVNWLDRIKRCSALDKGYGKFLARSIESCAPKG</sequence>
<dbReference type="VEuPathDB" id="FungiDB:An11g03010"/>
<dbReference type="RefSeq" id="XP_059601566.1">
    <property type="nucleotide sequence ID" value="XM_059750157.1"/>
</dbReference>
<dbReference type="AlphaFoldDB" id="A0AAJ8DZW9"/>
<evidence type="ECO:0000313" key="1">
    <source>
        <dbReference type="RefSeq" id="XP_059601566.1"/>
    </source>
</evidence>
<protein>
    <submittedName>
        <fullName evidence="1">Uncharacterized protein</fullName>
    </submittedName>
</protein>
<proteinExistence type="predicted"/>
<dbReference type="GeneID" id="84592239"/>
<accession>A0AAJ8DZW9</accession>
<name>A0AAJ8DZW9_ASPNG</name>
<gene>
    <name evidence="1" type="ORF">An11g03010</name>
</gene>
<organism evidence="1">
    <name type="scientific">Aspergillus niger</name>
    <dbReference type="NCBI Taxonomy" id="5061"/>
    <lineage>
        <taxon>Eukaryota</taxon>
        <taxon>Fungi</taxon>
        <taxon>Dikarya</taxon>
        <taxon>Ascomycota</taxon>
        <taxon>Pezizomycotina</taxon>
        <taxon>Eurotiomycetes</taxon>
        <taxon>Eurotiomycetidae</taxon>
        <taxon>Eurotiales</taxon>
        <taxon>Aspergillaceae</taxon>
        <taxon>Aspergillus</taxon>
        <taxon>Aspergillus subgen. Circumdati</taxon>
    </lineage>
</organism>
<dbReference type="KEGG" id="ang:An11g03010"/>